<dbReference type="Proteomes" id="UP001139411">
    <property type="component" value="Unassembled WGS sequence"/>
</dbReference>
<dbReference type="NCBIfam" id="TIGR04057">
    <property type="entry name" value="SusC_RagA_signa"/>
    <property type="match status" value="1"/>
</dbReference>
<dbReference type="InterPro" id="IPR000531">
    <property type="entry name" value="Beta-barrel_TonB"/>
</dbReference>
<dbReference type="Pfam" id="PF13715">
    <property type="entry name" value="CarbopepD_reg_2"/>
    <property type="match status" value="1"/>
</dbReference>
<evidence type="ECO:0000256" key="4">
    <source>
        <dbReference type="ARBA" id="ARBA00022692"/>
    </source>
</evidence>
<accession>A0A9X1QJ55</accession>
<keyword evidence="5 9" id="KW-0798">TonB box</keyword>
<evidence type="ECO:0000256" key="3">
    <source>
        <dbReference type="ARBA" id="ARBA00022452"/>
    </source>
</evidence>
<evidence type="ECO:0000313" key="12">
    <source>
        <dbReference type="EMBL" id="MCF2501198.1"/>
    </source>
</evidence>
<keyword evidence="2 8" id="KW-0813">Transport</keyword>
<evidence type="ECO:0000259" key="11">
    <source>
        <dbReference type="Pfam" id="PF07715"/>
    </source>
</evidence>
<dbReference type="InterPro" id="IPR008969">
    <property type="entry name" value="CarboxyPept-like_regulatory"/>
</dbReference>
<dbReference type="Gene3D" id="2.60.40.1120">
    <property type="entry name" value="Carboxypeptidase-like, regulatory domain"/>
    <property type="match status" value="1"/>
</dbReference>
<dbReference type="Gene3D" id="2.40.170.20">
    <property type="entry name" value="TonB-dependent receptor, beta-barrel domain"/>
    <property type="match status" value="1"/>
</dbReference>
<comment type="similarity">
    <text evidence="8 9">Belongs to the TonB-dependent receptor family.</text>
</comment>
<dbReference type="EMBL" id="JAKFFV010000018">
    <property type="protein sequence ID" value="MCF2501198.1"/>
    <property type="molecule type" value="Genomic_DNA"/>
</dbReference>
<dbReference type="Gene3D" id="2.170.130.10">
    <property type="entry name" value="TonB-dependent receptor, plug domain"/>
    <property type="match status" value="1"/>
</dbReference>
<keyword evidence="7 8" id="KW-0998">Cell outer membrane</keyword>
<keyword evidence="6 8" id="KW-0472">Membrane</keyword>
<keyword evidence="4 8" id="KW-0812">Transmembrane</keyword>
<dbReference type="Pfam" id="PF07715">
    <property type="entry name" value="Plug"/>
    <property type="match status" value="1"/>
</dbReference>
<organism evidence="12 13">
    <name type="scientific">Dyadobacter chenhuakuii</name>
    <dbReference type="NCBI Taxonomy" id="2909339"/>
    <lineage>
        <taxon>Bacteria</taxon>
        <taxon>Pseudomonadati</taxon>
        <taxon>Bacteroidota</taxon>
        <taxon>Cytophagia</taxon>
        <taxon>Cytophagales</taxon>
        <taxon>Spirosomataceae</taxon>
        <taxon>Dyadobacter</taxon>
    </lineage>
</organism>
<reference evidence="12" key="1">
    <citation type="submission" date="2022-01" db="EMBL/GenBank/DDBJ databases">
        <title>Novel species in genus Dyadobacter.</title>
        <authorList>
            <person name="Ma C."/>
        </authorList>
    </citation>
    <scope>NUCLEOTIDE SEQUENCE</scope>
    <source>
        <strain evidence="12">CY357</strain>
    </source>
</reference>
<keyword evidence="3 8" id="KW-1134">Transmembrane beta strand</keyword>
<evidence type="ECO:0000313" key="13">
    <source>
        <dbReference type="Proteomes" id="UP001139411"/>
    </source>
</evidence>
<evidence type="ECO:0000256" key="8">
    <source>
        <dbReference type="PROSITE-ProRule" id="PRU01360"/>
    </source>
</evidence>
<evidence type="ECO:0000256" key="5">
    <source>
        <dbReference type="ARBA" id="ARBA00023077"/>
    </source>
</evidence>
<evidence type="ECO:0000256" key="2">
    <source>
        <dbReference type="ARBA" id="ARBA00022448"/>
    </source>
</evidence>
<name>A0A9X1QJ55_9BACT</name>
<evidence type="ECO:0000256" key="9">
    <source>
        <dbReference type="RuleBase" id="RU003357"/>
    </source>
</evidence>
<dbReference type="InterPro" id="IPR039426">
    <property type="entry name" value="TonB-dep_rcpt-like"/>
</dbReference>
<dbReference type="GO" id="GO:0009279">
    <property type="term" value="C:cell outer membrane"/>
    <property type="evidence" value="ECO:0007669"/>
    <property type="project" value="UniProtKB-SubCell"/>
</dbReference>
<dbReference type="PROSITE" id="PS52016">
    <property type="entry name" value="TONB_DEPENDENT_REC_3"/>
    <property type="match status" value="1"/>
</dbReference>
<dbReference type="InterPro" id="IPR012910">
    <property type="entry name" value="Plug_dom"/>
</dbReference>
<evidence type="ECO:0000256" key="7">
    <source>
        <dbReference type="ARBA" id="ARBA00023237"/>
    </source>
</evidence>
<gene>
    <name evidence="12" type="ORF">L0661_22950</name>
</gene>
<dbReference type="NCBIfam" id="TIGR04056">
    <property type="entry name" value="OMP_RagA_SusC"/>
    <property type="match status" value="1"/>
</dbReference>
<dbReference type="RefSeq" id="WP_235179413.1">
    <property type="nucleotide sequence ID" value="NZ_JAKFFV010000018.1"/>
</dbReference>
<evidence type="ECO:0000256" key="6">
    <source>
        <dbReference type="ARBA" id="ARBA00023136"/>
    </source>
</evidence>
<feature type="domain" description="TonB-dependent receptor plug" evidence="11">
    <location>
        <begin position="154"/>
        <end position="254"/>
    </location>
</feature>
<comment type="caution">
    <text evidence="12">The sequence shown here is derived from an EMBL/GenBank/DDBJ whole genome shotgun (WGS) entry which is preliminary data.</text>
</comment>
<protein>
    <submittedName>
        <fullName evidence="12">SusC/RagA family TonB-linked outer membrane protein</fullName>
    </submittedName>
</protein>
<dbReference type="InterPro" id="IPR036942">
    <property type="entry name" value="Beta-barrel_TonB_sf"/>
</dbReference>
<feature type="domain" description="TonB-dependent receptor-like beta-barrel" evidence="10">
    <location>
        <begin position="389"/>
        <end position="977"/>
    </location>
</feature>
<dbReference type="InterPro" id="IPR023997">
    <property type="entry name" value="TonB-dep_OMP_SusC/RagA_CS"/>
</dbReference>
<dbReference type="InterPro" id="IPR023996">
    <property type="entry name" value="TonB-dep_OMP_SusC/RagA"/>
</dbReference>
<evidence type="ECO:0000256" key="1">
    <source>
        <dbReference type="ARBA" id="ARBA00004571"/>
    </source>
</evidence>
<sequence length="1020" mass="111606">MTKPKPKPKKSLWLPRKKSLRYPLAMMIGISLFAPQQGSALPLMAYPTSQVSSLDRTVTGKVKDEKGEPLVGVTVTLKNNNAIGAATDMNGDFSMSIPENLVANATLIFSYIGYAPVEAELGQKSVFDISLSSSIQELDQVVVVGYSAKKMKYLSSSVTTINNEKLRDVTSNELPNLLQGKAPGVVVSSASGDPTSAGRILIRGAGTISAGTSPLIVVDGNIGGSYNPVDVENITVLKDVAATGLYGSRAANGVIIVNTKMGKAGKTQISFANTMGFAQATSGNFRLMNSQQLYDFQSTFYPRDASVLQTNTNWWDEAFRTGFVNNHTVSASGGSEKTTFYISANYYKEQGTQIENDKTGYNFRANLQSQLTKKLTAKVLFNGVFNKDNYANSNTLYDAYNNLPFDPAYDGEGQPTDGRSYPGWLGRERENFLHSVQYNYAKAQSLNVTTDVDLDYELTDKITLSSYNRINFGNGLSASYNDKRTKQGGANGGELYNGTSYSNRLLTSNRIRYSEDFGKHGLTLLGVAEAETTYSSSTSAAGKGLPPGRDVMSVATDILTNPTGLNEQVGFRKFLGQADYNYDNKYFLIGSFVNEFSSLFGKNNSTANFYQLGASWILSNEEFLKNNKTLTFAKLRASNGTVGNADGLSNFASLGLYTISADASYSGLPGAAPSQKGNPDLTWEKIKSSNIGFDLSFFNRIDLVVDAYVKEASELLYRKPLAATTGYSYVWVNAGSIRNKGIEFSLTSTNIKRNGINWETNLNMAFNRNKVLELSDGSTVFNSGARQPIAVGHNMDEYNMPIWAGVNPENGDPQWERIVKDANGNLTKELTSTYNQAQTADSRQFTGKTAAPKFTGGLSNTLTYKNITFSAFFNFVYGNWVYNESRVYFDNDGFYEAYNQMVPAKDWNRWQKPGDVATHPKAIVGGNKDSNQSSSRYLEDGSYVRLRNVRVGYSLPDNVLGRSGFSRVSVFVSGDNLWTATKFSGPDPEVSLSQVDLSSGLSSLRYPISKKYLIGINFSF</sequence>
<evidence type="ECO:0000259" key="10">
    <source>
        <dbReference type="Pfam" id="PF00593"/>
    </source>
</evidence>
<dbReference type="SUPFAM" id="SSF56935">
    <property type="entry name" value="Porins"/>
    <property type="match status" value="1"/>
</dbReference>
<dbReference type="InterPro" id="IPR037066">
    <property type="entry name" value="Plug_dom_sf"/>
</dbReference>
<dbReference type="SUPFAM" id="SSF49464">
    <property type="entry name" value="Carboxypeptidase regulatory domain-like"/>
    <property type="match status" value="1"/>
</dbReference>
<dbReference type="Pfam" id="PF00593">
    <property type="entry name" value="TonB_dep_Rec_b-barrel"/>
    <property type="match status" value="1"/>
</dbReference>
<comment type="subcellular location">
    <subcellularLocation>
        <location evidence="1 8">Cell outer membrane</location>
        <topology evidence="1 8">Multi-pass membrane protein</topology>
    </subcellularLocation>
</comment>
<dbReference type="AlphaFoldDB" id="A0A9X1QJ55"/>
<proteinExistence type="inferred from homology"/>